<reference evidence="10" key="1">
    <citation type="submission" date="2015-10" db="EMBL/GenBank/DDBJ databases">
        <authorList>
            <person name="Regsiter A."/>
            <person name="william w."/>
        </authorList>
    </citation>
    <scope>NUCLEOTIDE SEQUENCE [LARGE SCALE GENOMIC DNA]</scope>
</reference>
<feature type="active site" description="Nucleophile" evidence="6">
    <location>
        <position position="113"/>
    </location>
</feature>
<keyword evidence="4 9" id="KW-0378">Hydrolase</keyword>
<dbReference type="InterPro" id="IPR027461">
    <property type="entry name" value="Carboxypeptidase_A_C_sf"/>
</dbReference>
<keyword evidence="2 9" id="KW-0121">Carboxypeptidase</keyword>
<dbReference type="EMBL" id="CZDF01000158">
    <property type="protein sequence ID" value="CUR33845.1"/>
    <property type="molecule type" value="Genomic_DNA"/>
</dbReference>
<organism evidence="9 10">
    <name type="scientific">Planktothrix tepida PCC 9214</name>
    <dbReference type="NCBI Taxonomy" id="671072"/>
    <lineage>
        <taxon>Bacteria</taxon>
        <taxon>Bacillati</taxon>
        <taxon>Cyanobacteriota</taxon>
        <taxon>Cyanophyceae</taxon>
        <taxon>Oscillatoriophycideae</taxon>
        <taxon>Oscillatoriales</taxon>
        <taxon>Microcoleaceae</taxon>
        <taxon>Planktothrix</taxon>
    </lineage>
</organism>
<evidence type="ECO:0000259" key="7">
    <source>
        <dbReference type="Pfam" id="PF02016"/>
    </source>
</evidence>
<dbReference type="InterPro" id="IPR040921">
    <property type="entry name" value="Peptidase_S66C"/>
</dbReference>
<protein>
    <submittedName>
        <fullName evidence="9">Putative enzyme</fullName>
        <ecNumber evidence="9">3.4.16.-</ecNumber>
    </submittedName>
</protein>
<dbReference type="CDD" id="cd07025">
    <property type="entry name" value="Peptidase_S66"/>
    <property type="match status" value="1"/>
</dbReference>
<gene>
    <name evidence="9" type="ORF">PL9214520384</name>
</gene>
<dbReference type="OrthoDB" id="9807329at2"/>
<feature type="domain" description="LD-carboxypeptidase N-terminal" evidence="7">
    <location>
        <begin position="14"/>
        <end position="133"/>
    </location>
</feature>
<dbReference type="PANTHER" id="PTHR30237:SF2">
    <property type="entry name" value="MUREIN TETRAPEPTIDE CARBOXYPEPTIDASE"/>
    <property type="match status" value="1"/>
</dbReference>
<name>A0A1J1LMQ3_9CYAN</name>
<evidence type="ECO:0000256" key="6">
    <source>
        <dbReference type="PIRSR" id="PIRSR028757-1"/>
    </source>
</evidence>
<dbReference type="GO" id="GO:0006508">
    <property type="term" value="P:proteolysis"/>
    <property type="evidence" value="ECO:0007669"/>
    <property type="project" value="UniProtKB-KW"/>
</dbReference>
<evidence type="ECO:0000256" key="4">
    <source>
        <dbReference type="ARBA" id="ARBA00022801"/>
    </source>
</evidence>
<dbReference type="Gene3D" id="3.40.50.10740">
    <property type="entry name" value="Class I glutamine amidotransferase-like"/>
    <property type="match status" value="1"/>
</dbReference>
<dbReference type="InterPro" id="IPR027478">
    <property type="entry name" value="LdcA_N"/>
</dbReference>
<dbReference type="InterPro" id="IPR029062">
    <property type="entry name" value="Class_I_gatase-like"/>
</dbReference>
<dbReference type="GO" id="GO:0008236">
    <property type="term" value="F:serine-type peptidase activity"/>
    <property type="evidence" value="ECO:0007669"/>
    <property type="project" value="UniProtKB-KW"/>
</dbReference>
<dbReference type="SUPFAM" id="SSF141986">
    <property type="entry name" value="LD-carboxypeptidase A C-terminal domain-like"/>
    <property type="match status" value="1"/>
</dbReference>
<proteinExistence type="inferred from homology"/>
<dbReference type="RefSeq" id="WP_072720432.1">
    <property type="nucleotide sequence ID" value="NZ_LN889803.1"/>
</dbReference>
<dbReference type="Pfam" id="PF17676">
    <property type="entry name" value="Peptidase_S66C"/>
    <property type="match status" value="1"/>
</dbReference>
<keyword evidence="5" id="KW-0720">Serine protease</keyword>
<dbReference type="STRING" id="671072.PL9214520384"/>
<dbReference type="PANTHER" id="PTHR30237">
    <property type="entry name" value="MURAMOYLTETRAPEPTIDE CARBOXYPEPTIDASE"/>
    <property type="match status" value="1"/>
</dbReference>
<feature type="domain" description="LD-carboxypeptidase C-terminal" evidence="8">
    <location>
        <begin position="173"/>
        <end position="289"/>
    </location>
</feature>
<keyword evidence="10" id="KW-1185">Reference proteome</keyword>
<sequence>MTNFPGLKPGDKLRVIAPSGALREWEPFEKGVEIWRSHGYKIEFTPGFDQSWGYLAGNDENRRQQLLEALTDETCRGILCARGGFGSTRLLEGWNWDNFAKIATIPKFLIGFSDITGLLWAFSHHSHIIGIHGPVLTTLATEPDWSIQRLFEGVETGYFEVLQGESWIKGYASGRLFPANLTVATHLLGTTYQPDLTNTIIALEDVNEEPYRLDRMLTHWRMVGAFKGVQGIALGRFSRCEAKGNPNSFTIEEVLRDRLGDLGIPIVSNLPFGHEGSNAILPVGRMAHLDGEQGTLSFS</sequence>
<dbReference type="Pfam" id="PF02016">
    <property type="entry name" value="Peptidase_S66"/>
    <property type="match status" value="1"/>
</dbReference>
<feature type="active site" description="Charge relay system" evidence="6">
    <location>
        <position position="274"/>
    </location>
</feature>
<dbReference type="Gene3D" id="3.50.30.60">
    <property type="entry name" value="LD-carboxypeptidase A C-terminal domain-like"/>
    <property type="match status" value="1"/>
</dbReference>
<evidence type="ECO:0000256" key="3">
    <source>
        <dbReference type="ARBA" id="ARBA00022670"/>
    </source>
</evidence>
<evidence type="ECO:0000256" key="1">
    <source>
        <dbReference type="ARBA" id="ARBA00010233"/>
    </source>
</evidence>
<evidence type="ECO:0000313" key="9">
    <source>
        <dbReference type="EMBL" id="CUR33845.1"/>
    </source>
</evidence>
<comment type="similarity">
    <text evidence="1">Belongs to the peptidase S66 family.</text>
</comment>
<dbReference type="AlphaFoldDB" id="A0A1J1LMQ3"/>
<accession>A0A1J1LMQ3</accession>
<evidence type="ECO:0000313" key="10">
    <source>
        <dbReference type="Proteomes" id="UP000184315"/>
    </source>
</evidence>
<dbReference type="PIRSF" id="PIRSF028757">
    <property type="entry name" value="LD-carboxypeptidase"/>
    <property type="match status" value="1"/>
</dbReference>
<evidence type="ECO:0000259" key="8">
    <source>
        <dbReference type="Pfam" id="PF17676"/>
    </source>
</evidence>
<dbReference type="InterPro" id="IPR003507">
    <property type="entry name" value="S66_fam"/>
</dbReference>
<dbReference type="SUPFAM" id="SSF52317">
    <property type="entry name" value="Class I glutamine amidotransferase-like"/>
    <property type="match status" value="1"/>
</dbReference>
<dbReference type="Proteomes" id="UP000184315">
    <property type="component" value="Unassembled WGS sequence"/>
</dbReference>
<dbReference type="InterPro" id="IPR040449">
    <property type="entry name" value="Peptidase_S66_N"/>
</dbReference>
<keyword evidence="3" id="KW-0645">Protease</keyword>
<dbReference type="EC" id="3.4.16.-" evidence="9"/>
<evidence type="ECO:0000256" key="5">
    <source>
        <dbReference type="ARBA" id="ARBA00022825"/>
    </source>
</evidence>
<evidence type="ECO:0000256" key="2">
    <source>
        <dbReference type="ARBA" id="ARBA00022645"/>
    </source>
</evidence>
<feature type="active site" description="Charge relay system" evidence="6">
    <location>
        <position position="204"/>
    </location>
</feature>
<dbReference type="GO" id="GO:0004180">
    <property type="term" value="F:carboxypeptidase activity"/>
    <property type="evidence" value="ECO:0007669"/>
    <property type="project" value="UniProtKB-KW"/>
</dbReference>